<protein>
    <submittedName>
        <fullName evidence="3">Uncharacterized protein</fullName>
    </submittedName>
</protein>
<keyword evidence="4" id="KW-1185">Reference proteome</keyword>
<proteinExistence type="predicted"/>
<keyword evidence="2" id="KW-0812">Transmembrane</keyword>
<dbReference type="AlphaFoldDB" id="A0A371B0G6"/>
<feature type="compositionally biased region" description="Basic residues" evidence="1">
    <location>
        <begin position="304"/>
        <end position="315"/>
    </location>
</feature>
<accession>A0A371B0G6</accession>
<feature type="transmembrane region" description="Helical" evidence="2">
    <location>
        <begin position="77"/>
        <end position="99"/>
    </location>
</feature>
<gene>
    <name evidence="3" type="ORF">DXH78_19535</name>
</gene>
<keyword evidence="2" id="KW-0472">Membrane</keyword>
<evidence type="ECO:0000256" key="1">
    <source>
        <dbReference type="SAM" id="MobiDB-lite"/>
    </source>
</evidence>
<dbReference type="Proteomes" id="UP000263993">
    <property type="component" value="Unassembled WGS sequence"/>
</dbReference>
<feature type="transmembrane region" description="Helical" evidence="2">
    <location>
        <begin position="43"/>
        <end position="65"/>
    </location>
</feature>
<evidence type="ECO:0000256" key="2">
    <source>
        <dbReference type="SAM" id="Phobius"/>
    </source>
</evidence>
<dbReference type="RefSeq" id="WP_115518956.1">
    <property type="nucleotide sequence ID" value="NZ_QRGO01000004.1"/>
</dbReference>
<name>A0A371B0G6_9BRAD</name>
<reference evidence="4" key="1">
    <citation type="submission" date="2018-08" db="EMBL/GenBank/DDBJ databases">
        <authorList>
            <person name="Kim S.-J."/>
            <person name="Jung G.-Y."/>
        </authorList>
    </citation>
    <scope>NUCLEOTIDE SEQUENCE [LARGE SCALE GENOMIC DNA]</scope>
    <source>
        <strain evidence="4">GY_H</strain>
    </source>
</reference>
<organism evidence="3 4">
    <name type="scientific">Undibacter mobilis</name>
    <dbReference type="NCBI Taxonomy" id="2292256"/>
    <lineage>
        <taxon>Bacteria</taxon>
        <taxon>Pseudomonadati</taxon>
        <taxon>Pseudomonadota</taxon>
        <taxon>Alphaproteobacteria</taxon>
        <taxon>Hyphomicrobiales</taxon>
        <taxon>Nitrobacteraceae</taxon>
        <taxon>Undibacter</taxon>
    </lineage>
</organism>
<dbReference type="EMBL" id="QRGO01000004">
    <property type="protein sequence ID" value="RDV01030.1"/>
    <property type="molecule type" value="Genomic_DNA"/>
</dbReference>
<feature type="region of interest" description="Disordered" evidence="1">
    <location>
        <begin position="299"/>
        <end position="330"/>
    </location>
</feature>
<comment type="caution">
    <text evidence="3">The sequence shown here is derived from an EMBL/GenBank/DDBJ whole genome shotgun (WGS) entry which is preliminary data.</text>
</comment>
<sequence length="330" mass="36863">MSDTTTETPREIPKGEEARKLGQLYEAISNAITRQHGLIQGRLNGIVFFSGGIVGAHSFMIAFAGDSAWTGQPWWPNILLSIFAGLFCLWSSWSVWLAVSRMERENDKFFEEGRREKLELLEYLPPLESDRISRLGNYATSLFPLMAAVLWFTTVVLFFNPLAASQKWGGNTQTSAPSDQTSLQSRLDALEKALYEQNLLIAAIQAKQETVKFAFSEETMSKLQTNIVAPFVKGSAELGVKIDNMTFKYESNTTNNKGEENPKVDFDPVVKSLNNIASKIEAIKPGDITVKAEVTVKPTEAPAKPKKKRVKKRKPCQCGVEPQPQLFMQH</sequence>
<evidence type="ECO:0000313" key="4">
    <source>
        <dbReference type="Proteomes" id="UP000263993"/>
    </source>
</evidence>
<keyword evidence="2" id="KW-1133">Transmembrane helix</keyword>
<feature type="transmembrane region" description="Helical" evidence="2">
    <location>
        <begin position="138"/>
        <end position="159"/>
    </location>
</feature>
<evidence type="ECO:0000313" key="3">
    <source>
        <dbReference type="EMBL" id="RDV01030.1"/>
    </source>
</evidence>